<dbReference type="CDD" id="cd00200">
    <property type="entry name" value="WD40"/>
    <property type="match status" value="2"/>
</dbReference>
<dbReference type="InterPro" id="IPR027417">
    <property type="entry name" value="P-loop_NTPase"/>
</dbReference>
<dbReference type="AlphaFoldDB" id="A0A0D0CET8"/>
<dbReference type="PROSITE" id="PS50294">
    <property type="entry name" value="WD_REPEATS_REGION"/>
    <property type="match status" value="11"/>
</dbReference>
<dbReference type="EMBL" id="KN834797">
    <property type="protein sequence ID" value="KIK56537.1"/>
    <property type="molecule type" value="Genomic_DNA"/>
</dbReference>
<feature type="repeat" description="WD" evidence="3">
    <location>
        <begin position="945"/>
        <end position="977"/>
    </location>
</feature>
<dbReference type="SMART" id="SM00320">
    <property type="entry name" value="WD40"/>
    <property type="match status" value="12"/>
</dbReference>
<dbReference type="PRINTS" id="PR00320">
    <property type="entry name" value="GPROTEINBRPT"/>
</dbReference>
<dbReference type="InterPro" id="IPR020472">
    <property type="entry name" value="WD40_PAC1"/>
</dbReference>
<feature type="repeat" description="WD" evidence="3">
    <location>
        <begin position="560"/>
        <end position="601"/>
    </location>
</feature>
<reference evidence="5 6" key="1">
    <citation type="submission" date="2014-04" db="EMBL/GenBank/DDBJ databases">
        <title>Evolutionary Origins and Diversification of the Mycorrhizal Mutualists.</title>
        <authorList>
            <consortium name="DOE Joint Genome Institute"/>
            <consortium name="Mycorrhizal Genomics Consortium"/>
            <person name="Kohler A."/>
            <person name="Kuo A."/>
            <person name="Nagy L.G."/>
            <person name="Floudas D."/>
            <person name="Copeland A."/>
            <person name="Barry K.W."/>
            <person name="Cichocki N."/>
            <person name="Veneault-Fourrey C."/>
            <person name="LaButti K."/>
            <person name="Lindquist E.A."/>
            <person name="Lipzen A."/>
            <person name="Lundell T."/>
            <person name="Morin E."/>
            <person name="Murat C."/>
            <person name="Riley R."/>
            <person name="Ohm R."/>
            <person name="Sun H."/>
            <person name="Tunlid A."/>
            <person name="Henrissat B."/>
            <person name="Grigoriev I.V."/>
            <person name="Hibbett D.S."/>
            <person name="Martin F."/>
        </authorList>
    </citation>
    <scope>NUCLEOTIDE SEQUENCE [LARGE SCALE GENOMIC DNA]</scope>
    <source>
        <strain evidence="5 6">FD-317 M1</strain>
    </source>
</reference>
<feature type="repeat" description="WD" evidence="3">
    <location>
        <begin position="816"/>
        <end position="852"/>
    </location>
</feature>
<dbReference type="HOGENOM" id="CLU_000288_6_3_1"/>
<dbReference type="InterPro" id="IPR019775">
    <property type="entry name" value="WD40_repeat_CS"/>
</dbReference>
<keyword evidence="2" id="KW-0677">Repeat</keyword>
<dbReference type="PANTHER" id="PTHR22847">
    <property type="entry name" value="WD40 REPEAT PROTEIN"/>
    <property type="match status" value="1"/>
</dbReference>
<dbReference type="InterPro" id="IPR036322">
    <property type="entry name" value="WD40_repeat_dom_sf"/>
</dbReference>
<evidence type="ECO:0000256" key="2">
    <source>
        <dbReference type="ARBA" id="ARBA00022737"/>
    </source>
</evidence>
<dbReference type="GO" id="GO:1990234">
    <property type="term" value="C:transferase complex"/>
    <property type="evidence" value="ECO:0007669"/>
    <property type="project" value="UniProtKB-ARBA"/>
</dbReference>
<dbReference type="OrthoDB" id="538223at2759"/>
<feature type="repeat" description="WD" evidence="3">
    <location>
        <begin position="603"/>
        <end position="644"/>
    </location>
</feature>
<evidence type="ECO:0000313" key="6">
    <source>
        <dbReference type="Proteomes" id="UP000053593"/>
    </source>
</evidence>
<sequence length="1066" mass="118585">MNPVKKHISCMEETRIDIQKDLCRWVLKSSSQMAWIHGLAGSGKSAIAGLETSNTALLVPTISYHLAKIHQEYAAALLKIFEEDISLHAQSIPLQEQLAILLKPLYVIRAAKPTIIIIDGLDEWGKPTEQYGLLEHLQSHLGKIQWLQIVVTSRPTAEINRAMVDKELVRLFDLTKDYTAYNDIEIFFKRGFSHLHEHGISPSHILDLEAKADGLFIWASIAMEFIESGIDMPANVNIVLQSKKQNSNFGHPHSSLYYLYEEVIKQHFTSKQEQQQFQLVVGSIISAYEPFAIDTLAKMLSFVSDLKFNICNLESSSVYNWEVQDLEERIIQRISPLLQYSAKWWAYHIDNVTEDTTTVRGVAEIVTGKHLLLWVECMSLMKQVDQIHISSHKLKKWGSKVMDRQIEKIMDELQQFVNAFSVPLHQSTPHLYVSGWAFTPIQSPLRKSGKNLVQVLKVTRSGQEIQWEKAGESLRGHTGEVSSVAYSPNGQYVVSGSWDRTVRIWDSQTGLQVSEPLKGHSDAIDTVAYSPNGQYVVSGSRDKTVRIWDAQTGFLIGEPLKGHASRVTSVTYSPDGQYVVSCSDDKTILIWNVQTGLQVGEPFRGHTRQVSSVAYSPDGQYVVSGAWDSTIRLWNIQTGLQVGEPLKSSDWVSSVAYSPDGKYIVSGAWDSTLRVWDPQTHIRDRELHNGHTGSVESVAYSPDGQYVASGSHDKTVRIWHAQTGPQIGEPLYGHTNYITSVAYSLNGQHVVSSSFSDTRIWNTQTGLLVQKLFQVPNHSVLAVAYSTDGQHVVSGFNDLTVRIWNAQSGLQAGEPLKGHTNTVTSVAYSPNGQYVVSGSWDGTARIWNAQTGLQVGGPLRGHTNHVTSVAYSPDGQYIVSGSSDQTVRIWNAQTGLQAMEPLQGHTYPVTSVAYSPDGQFVVSGSSDKTVRIWNTQTGLQVGEPFKNHSHSVSSVAYSPNGQYIVSGSMDSSVRIWSAPMDLQSDNHFSSLANPPDNILSGHINEHGWLCSNNGQLILWLPPWTRAGFTDKRQICTIPAHAENCAISVDWTNFVHGTQWTNCWNPT</sequence>
<feature type="repeat" description="WD" evidence="3">
    <location>
        <begin position="517"/>
        <end position="558"/>
    </location>
</feature>
<gene>
    <name evidence="5" type="ORF">GYMLUDRAFT_174248</name>
</gene>
<feature type="repeat" description="WD" evidence="3">
    <location>
        <begin position="773"/>
        <end position="814"/>
    </location>
</feature>
<name>A0A0D0CET8_9AGAR</name>
<feature type="domain" description="Bulb-type lectin" evidence="4">
    <location>
        <begin position="801"/>
        <end position="935"/>
    </location>
</feature>
<dbReference type="PROSITE" id="PS50082">
    <property type="entry name" value="WD_REPEATS_2"/>
    <property type="match status" value="11"/>
</dbReference>
<dbReference type="PROSITE" id="PS00678">
    <property type="entry name" value="WD_REPEATS_1"/>
    <property type="match status" value="8"/>
</dbReference>
<dbReference type="InterPro" id="IPR056884">
    <property type="entry name" value="NPHP3-like_N"/>
</dbReference>
<evidence type="ECO:0000313" key="5">
    <source>
        <dbReference type="EMBL" id="KIK56537.1"/>
    </source>
</evidence>
<dbReference type="PROSITE" id="PS50927">
    <property type="entry name" value="BULB_LECTIN"/>
    <property type="match status" value="1"/>
</dbReference>
<dbReference type="InterPro" id="IPR001480">
    <property type="entry name" value="Bulb-type_lectin_dom"/>
</dbReference>
<dbReference type="Pfam" id="PF00400">
    <property type="entry name" value="WD40"/>
    <property type="match status" value="12"/>
</dbReference>
<dbReference type="Gene3D" id="2.130.10.10">
    <property type="entry name" value="YVTN repeat-like/Quinoprotein amine dehydrogenase"/>
    <property type="match status" value="6"/>
</dbReference>
<dbReference type="SUPFAM" id="SSF50978">
    <property type="entry name" value="WD40 repeat-like"/>
    <property type="match status" value="2"/>
</dbReference>
<organism evidence="5 6">
    <name type="scientific">Collybiopsis luxurians FD-317 M1</name>
    <dbReference type="NCBI Taxonomy" id="944289"/>
    <lineage>
        <taxon>Eukaryota</taxon>
        <taxon>Fungi</taxon>
        <taxon>Dikarya</taxon>
        <taxon>Basidiomycota</taxon>
        <taxon>Agaricomycotina</taxon>
        <taxon>Agaricomycetes</taxon>
        <taxon>Agaricomycetidae</taxon>
        <taxon>Agaricales</taxon>
        <taxon>Marasmiineae</taxon>
        <taxon>Omphalotaceae</taxon>
        <taxon>Collybiopsis</taxon>
        <taxon>Collybiopsis luxurians</taxon>
    </lineage>
</organism>
<protein>
    <recommendedName>
        <fullName evidence="4">Bulb-type lectin domain-containing protein</fullName>
    </recommendedName>
</protein>
<proteinExistence type="predicted"/>
<evidence type="ECO:0000259" key="4">
    <source>
        <dbReference type="PROSITE" id="PS50927"/>
    </source>
</evidence>
<accession>A0A0D0CET8</accession>
<feature type="repeat" description="WD" evidence="3">
    <location>
        <begin position="652"/>
        <end position="677"/>
    </location>
</feature>
<dbReference type="InterPro" id="IPR015943">
    <property type="entry name" value="WD40/YVTN_repeat-like_dom_sf"/>
</dbReference>
<dbReference type="PANTHER" id="PTHR22847:SF637">
    <property type="entry name" value="WD REPEAT DOMAIN 5B"/>
    <property type="match status" value="1"/>
</dbReference>
<dbReference type="Pfam" id="PF24883">
    <property type="entry name" value="NPHP3_N"/>
    <property type="match status" value="1"/>
</dbReference>
<keyword evidence="6" id="KW-1185">Reference proteome</keyword>
<evidence type="ECO:0000256" key="3">
    <source>
        <dbReference type="PROSITE-ProRule" id="PRU00221"/>
    </source>
</evidence>
<evidence type="ECO:0000256" key="1">
    <source>
        <dbReference type="ARBA" id="ARBA00022574"/>
    </source>
</evidence>
<keyword evidence="1 3" id="KW-0853">WD repeat</keyword>
<feature type="repeat" description="WD" evidence="3">
    <location>
        <begin position="474"/>
        <end position="515"/>
    </location>
</feature>
<dbReference type="InterPro" id="IPR001680">
    <property type="entry name" value="WD40_rpt"/>
</dbReference>
<dbReference type="Proteomes" id="UP000053593">
    <property type="component" value="Unassembled WGS sequence"/>
</dbReference>
<feature type="repeat" description="WD" evidence="3">
    <location>
        <begin position="859"/>
        <end position="900"/>
    </location>
</feature>
<feature type="repeat" description="WD" evidence="3">
    <location>
        <begin position="902"/>
        <end position="943"/>
    </location>
</feature>
<feature type="repeat" description="WD" evidence="3">
    <location>
        <begin position="688"/>
        <end position="729"/>
    </location>
</feature>
<dbReference type="SUPFAM" id="SSF52540">
    <property type="entry name" value="P-loop containing nucleoside triphosphate hydrolases"/>
    <property type="match status" value="1"/>
</dbReference>